<evidence type="ECO:0000256" key="1">
    <source>
        <dbReference type="SAM" id="MobiDB-lite"/>
    </source>
</evidence>
<gene>
    <name evidence="2" type="ORF">FNV43_RR27123</name>
</gene>
<keyword evidence="3" id="KW-1185">Reference proteome</keyword>
<dbReference type="Proteomes" id="UP000796880">
    <property type="component" value="Unassembled WGS sequence"/>
</dbReference>
<accession>A0A8K0DNV6</accession>
<protein>
    <submittedName>
        <fullName evidence="2">Uncharacterized protein</fullName>
    </submittedName>
</protein>
<dbReference type="AlphaFoldDB" id="A0A8K0DNV6"/>
<evidence type="ECO:0000313" key="3">
    <source>
        <dbReference type="Proteomes" id="UP000796880"/>
    </source>
</evidence>
<comment type="caution">
    <text evidence="2">The sequence shown here is derived from an EMBL/GenBank/DDBJ whole genome shotgun (WGS) entry which is preliminary data.</text>
</comment>
<evidence type="ECO:0000313" key="2">
    <source>
        <dbReference type="EMBL" id="KAF3432383.1"/>
    </source>
</evidence>
<name>A0A8K0DNV6_9ROSA</name>
<feature type="region of interest" description="Disordered" evidence="1">
    <location>
        <begin position="161"/>
        <end position="219"/>
    </location>
</feature>
<organism evidence="2 3">
    <name type="scientific">Rhamnella rubrinervis</name>
    <dbReference type="NCBI Taxonomy" id="2594499"/>
    <lineage>
        <taxon>Eukaryota</taxon>
        <taxon>Viridiplantae</taxon>
        <taxon>Streptophyta</taxon>
        <taxon>Embryophyta</taxon>
        <taxon>Tracheophyta</taxon>
        <taxon>Spermatophyta</taxon>
        <taxon>Magnoliopsida</taxon>
        <taxon>eudicotyledons</taxon>
        <taxon>Gunneridae</taxon>
        <taxon>Pentapetalae</taxon>
        <taxon>rosids</taxon>
        <taxon>fabids</taxon>
        <taxon>Rosales</taxon>
        <taxon>Rhamnaceae</taxon>
        <taxon>rhamnoid group</taxon>
        <taxon>Rhamneae</taxon>
        <taxon>Rhamnella</taxon>
    </lineage>
</organism>
<reference evidence="2" key="1">
    <citation type="submission" date="2020-03" db="EMBL/GenBank/DDBJ databases">
        <title>A high-quality chromosome-level genome assembly of a woody plant with both climbing and erect habits, Rhamnella rubrinervis.</title>
        <authorList>
            <person name="Lu Z."/>
            <person name="Yang Y."/>
            <person name="Zhu X."/>
            <person name="Sun Y."/>
        </authorList>
    </citation>
    <scope>NUCLEOTIDE SEQUENCE</scope>
    <source>
        <strain evidence="2">BYM</strain>
        <tissue evidence="2">Leaf</tissue>
    </source>
</reference>
<sequence length="262" mass="28753">MTTAAPEVIDDKSTLIQKRKLDLAWFGEDHKSSWSPEPDLSMEILLVLEVPRSQLDLDGVRPFLSIIRLSSRLSVTTRNYSTSLKHLDHSELNGILPTFVYGRSKVRPLLGVSRTASGGPCKGGEGWPCQGQVDPAKGGIVDPASGPRSGGVGRRRYRRITARANGPRDTSGPAGRLEPSGWMDPKKRRVSRACKTPKGAMHDSGPSGKNQSGMEQPRRWPRSGVLAFGLVKPQKGQVSVIRFVFPCIRPPLEGNHFRLIFL</sequence>
<dbReference type="EMBL" id="VOIH02000012">
    <property type="protein sequence ID" value="KAF3432383.1"/>
    <property type="molecule type" value="Genomic_DNA"/>
</dbReference>
<proteinExistence type="predicted"/>